<comment type="caution">
    <text evidence="1">The sequence shown here is derived from an EMBL/GenBank/DDBJ whole genome shotgun (WGS) entry which is preliminary data.</text>
</comment>
<dbReference type="Proteomes" id="UP000253501">
    <property type="component" value="Unassembled WGS sequence"/>
</dbReference>
<organism evidence="1 2">
    <name type="scientific">Cupriavidus necator</name>
    <name type="common">Alcaligenes eutrophus</name>
    <name type="synonym">Ralstonia eutropha</name>
    <dbReference type="NCBI Taxonomy" id="106590"/>
    <lineage>
        <taxon>Bacteria</taxon>
        <taxon>Pseudomonadati</taxon>
        <taxon>Pseudomonadota</taxon>
        <taxon>Betaproteobacteria</taxon>
        <taxon>Burkholderiales</taxon>
        <taxon>Burkholderiaceae</taxon>
        <taxon>Cupriavidus</taxon>
    </lineage>
</organism>
<proteinExistence type="predicted"/>
<gene>
    <name evidence="1" type="ORF">DDK22_01250</name>
</gene>
<name>A0A367PQT3_CUPNE</name>
<protein>
    <submittedName>
        <fullName evidence="1">Uncharacterized protein</fullName>
    </submittedName>
</protein>
<dbReference type="EMBL" id="QDHA01000003">
    <property type="protein sequence ID" value="RCJ10309.1"/>
    <property type="molecule type" value="Genomic_DNA"/>
</dbReference>
<dbReference type="RefSeq" id="WP_114130335.1">
    <property type="nucleotide sequence ID" value="NZ_CP068434.1"/>
</dbReference>
<evidence type="ECO:0000313" key="2">
    <source>
        <dbReference type="Proteomes" id="UP000253501"/>
    </source>
</evidence>
<evidence type="ECO:0000313" key="1">
    <source>
        <dbReference type="EMBL" id="RCJ10309.1"/>
    </source>
</evidence>
<accession>A0A367PQT3</accession>
<dbReference type="AlphaFoldDB" id="A0A367PQT3"/>
<sequence length="152" mass="17113">MRDIAQQIAAVMCDSDSKLDRQAWLQEEAYHLALRIAGLDEIPAAALLPLAQLAANGEMDVSKLLVATGLENPELEEYLEALCELRFAETTWNGYKATRSGEDAFKAVGRQIVVRVRYEMKRRFEAYDFLYQQLNELSHSGQGNSDDDAVQE</sequence>
<reference evidence="1 2" key="1">
    <citation type="submission" date="2018-04" db="EMBL/GenBank/DDBJ databases">
        <title>Cupriavidus necator CR12 genome sequencing and assembly.</title>
        <authorList>
            <person name="Ben Fekih I."/>
            <person name="Mazhar H.S."/>
            <person name="Bello S.K."/>
            <person name="Rensing C."/>
        </authorList>
    </citation>
    <scope>NUCLEOTIDE SEQUENCE [LARGE SCALE GENOMIC DNA]</scope>
    <source>
        <strain evidence="1 2">CR12</strain>
    </source>
</reference>